<dbReference type="SUPFAM" id="SSF51905">
    <property type="entry name" value="FAD/NAD(P)-binding domain"/>
    <property type="match status" value="1"/>
</dbReference>
<dbReference type="AlphaFoldDB" id="A0A9N8ZQQ7"/>
<dbReference type="GO" id="GO:0001735">
    <property type="term" value="F:prenylcysteine oxidase activity"/>
    <property type="evidence" value="ECO:0007669"/>
    <property type="project" value="InterPro"/>
</dbReference>
<comment type="cofactor">
    <cofactor evidence="1">
        <name>FAD</name>
        <dbReference type="ChEBI" id="CHEBI:57692"/>
    </cofactor>
</comment>
<feature type="domain" description="Prenylcysteine lyase" evidence="9">
    <location>
        <begin position="151"/>
        <end position="482"/>
    </location>
</feature>
<evidence type="ECO:0000259" key="9">
    <source>
        <dbReference type="Pfam" id="PF07156"/>
    </source>
</evidence>
<evidence type="ECO:0000256" key="4">
    <source>
        <dbReference type="ARBA" id="ARBA00022729"/>
    </source>
</evidence>
<keyword evidence="8" id="KW-0812">Transmembrane</keyword>
<dbReference type="PANTHER" id="PTHR15944">
    <property type="entry name" value="FARNESYLCYSTEINE LYASE"/>
    <property type="match status" value="1"/>
</dbReference>
<dbReference type="InterPro" id="IPR010795">
    <property type="entry name" value="Prenylcys_lyase"/>
</dbReference>
<dbReference type="OrthoDB" id="437369at2759"/>
<comment type="caution">
    <text evidence="10">The sequence shown here is derived from an EMBL/GenBank/DDBJ whole genome shotgun (WGS) entry which is preliminary data.</text>
</comment>
<name>A0A9N8ZQQ7_9GLOM</name>
<dbReference type="Proteomes" id="UP000789739">
    <property type="component" value="Unassembled WGS sequence"/>
</dbReference>
<sequence>MVAFKLGSNNRLLTVLYVILLVLIFVAYDGETSNVAYFEAFKPVGKNAKKVAIIGAGIGGASTAYYLSKAFANSSVHLQTTIYERSFHIGGRCRALEIPYGNRTYIVEMGASIFVDVNYHMMNATKEFGFKFKKPPADMRVGIWDGEQFVFEESKWYYLNVLKVLWKYGLAPLRVKTMTRDKVNRFLSVYNLPSPFTDMLLLSSALGLESEPQHTAEHYLKNLNNVYHPYLSHFVEPATRVNYASNLDDIHALGGFISLAPEGAKGIEGGNYQVMVEFVNRSGATVKLGNAVKSVKKIDERGETKYEVVGSDEKAEVFDAVVLAAPIQFTNIHFENINVDFPEIPYRTLHVTFVIGQLSSKYFKHSSHESLPEYILTTRTSTKFNSIGTSHILPDGNSIIKIFSEKELMDGDLDELFERWSWVHKKVWKAYPQLLPNQTYPPVKIEDGFYYVNSFEPFISTMETEAVSGSNIARLIHKRWAKVDIKAKL</sequence>
<evidence type="ECO:0000256" key="1">
    <source>
        <dbReference type="ARBA" id="ARBA00001974"/>
    </source>
</evidence>
<feature type="transmembrane region" description="Helical" evidence="8">
    <location>
        <begin position="12"/>
        <end position="28"/>
    </location>
</feature>
<evidence type="ECO:0000256" key="8">
    <source>
        <dbReference type="SAM" id="Phobius"/>
    </source>
</evidence>
<keyword evidence="5" id="KW-0274">FAD</keyword>
<protein>
    <submittedName>
        <fullName evidence="10">10596_t:CDS:1</fullName>
    </submittedName>
</protein>
<dbReference type="EMBL" id="CAJVPI010000229">
    <property type="protein sequence ID" value="CAG8504685.1"/>
    <property type="molecule type" value="Genomic_DNA"/>
</dbReference>
<keyword evidence="7" id="KW-0325">Glycoprotein</keyword>
<evidence type="ECO:0000256" key="5">
    <source>
        <dbReference type="ARBA" id="ARBA00022827"/>
    </source>
</evidence>
<reference evidence="10" key="1">
    <citation type="submission" date="2021-06" db="EMBL/GenBank/DDBJ databases">
        <authorList>
            <person name="Kallberg Y."/>
            <person name="Tangrot J."/>
            <person name="Rosling A."/>
        </authorList>
    </citation>
    <scope>NUCLEOTIDE SEQUENCE</scope>
    <source>
        <strain evidence="10">BR232B</strain>
    </source>
</reference>
<keyword evidence="8" id="KW-0472">Membrane</keyword>
<comment type="similarity">
    <text evidence="2">Belongs to the prenylcysteine oxidase family.</text>
</comment>
<keyword evidence="4" id="KW-0732">Signal</keyword>
<evidence type="ECO:0000313" key="11">
    <source>
        <dbReference type="Proteomes" id="UP000789739"/>
    </source>
</evidence>
<proteinExistence type="inferred from homology"/>
<keyword evidence="3" id="KW-0285">Flavoprotein</keyword>
<keyword evidence="6" id="KW-0560">Oxidoreductase</keyword>
<dbReference type="Pfam" id="PF13450">
    <property type="entry name" value="NAD_binding_8"/>
    <property type="match status" value="1"/>
</dbReference>
<dbReference type="GO" id="GO:0030328">
    <property type="term" value="P:prenylcysteine catabolic process"/>
    <property type="evidence" value="ECO:0007669"/>
    <property type="project" value="InterPro"/>
</dbReference>
<gene>
    <name evidence="10" type="ORF">PBRASI_LOCUS2792</name>
</gene>
<evidence type="ECO:0000313" key="10">
    <source>
        <dbReference type="EMBL" id="CAG8504685.1"/>
    </source>
</evidence>
<organism evidence="10 11">
    <name type="scientific">Paraglomus brasilianum</name>
    <dbReference type="NCBI Taxonomy" id="144538"/>
    <lineage>
        <taxon>Eukaryota</taxon>
        <taxon>Fungi</taxon>
        <taxon>Fungi incertae sedis</taxon>
        <taxon>Mucoromycota</taxon>
        <taxon>Glomeromycotina</taxon>
        <taxon>Glomeromycetes</taxon>
        <taxon>Paraglomerales</taxon>
        <taxon>Paraglomeraceae</taxon>
        <taxon>Paraglomus</taxon>
    </lineage>
</organism>
<evidence type="ECO:0000256" key="6">
    <source>
        <dbReference type="ARBA" id="ARBA00023002"/>
    </source>
</evidence>
<keyword evidence="8" id="KW-1133">Transmembrane helix</keyword>
<evidence type="ECO:0000256" key="7">
    <source>
        <dbReference type="ARBA" id="ARBA00023180"/>
    </source>
</evidence>
<dbReference type="Pfam" id="PF07156">
    <property type="entry name" value="Prenylcys_lyase"/>
    <property type="match status" value="1"/>
</dbReference>
<evidence type="ECO:0000256" key="3">
    <source>
        <dbReference type="ARBA" id="ARBA00022630"/>
    </source>
</evidence>
<dbReference type="Gene3D" id="3.50.50.60">
    <property type="entry name" value="FAD/NAD(P)-binding domain"/>
    <property type="match status" value="1"/>
</dbReference>
<dbReference type="PANTHER" id="PTHR15944:SF0">
    <property type="entry name" value="PRENYLCYSTEINE LYASE DOMAIN-CONTAINING PROTEIN"/>
    <property type="match status" value="1"/>
</dbReference>
<keyword evidence="11" id="KW-1185">Reference proteome</keyword>
<dbReference type="GO" id="GO:0030327">
    <property type="term" value="P:prenylated protein catabolic process"/>
    <property type="evidence" value="ECO:0007669"/>
    <property type="project" value="TreeGrafter"/>
</dbReference>
<dbReference type="InterPro" id="IPR036188">
    <property type="entry name" value="FAD/NAD-bd_sf"/>
</dbReference>
<accession>A0A9N8ZQQ7</accession>
<dbReference type="PIRSF" id="PIRSF036292">
    <property type="entry name" value="Prenylcysteine_oxidase"/>
    <property type="match status" value="1"/>
</dbReference>
<dbReference type="InterPro" id="IPR017046">
    <property type="entry name" value="Prenylcysteine_Oxase1"/>
</dbReference>
<evidence type="ECO:0000256" key="2">
    <source>
        <dbReference type="ARBA" id="ARBA00009967"/>
    </source>
</evidence>